<dbReference type="InParanoid" id="F4PFT2"/>
<proteinExistence type="predicted"/>
<keyword evidence="2" id="KW-1133">Transmembrane helix</keyword>
<dbReference type="InterPro" id="IPR045018">
    <property type="entry name" value="Azg-like"/>
</dbReference>
<evidence type="ECO:0000313" key="3">
    <source>
        <dbReference type="EMBL" id="EGF75908.1"/>
    </source>
</evidence>
<protein>
    <submittedName>
        <fullName evidence="3">Uncharacterized protein</fullName>
    </submittedName>
</protein>
<name>F4PFT2_BATDJ</name>
<dbReference type="GO" id="GO:0015205">
    <property type="term" value="F:nucleobase transmembrane transporter activity"/>
    <property type="evidence" value="ECO:0007669"/>
    <property type="project" value="InterPro"/>
</dbReference>
<reference evidence="3 4" key="1">
    <citation type="submission" date="2009-12" db="EMBL/GenBank/DDBJ databases">
        <title>The draft genome of Batrachochytrium dendrobatidis.</title>
        <authorList>
            <consortium name="US DOE Joint Genome Institute (JGI-PGF)"/>
            <person name="Kuo A."/>
            <person name="Salamov A."/>
            <person name="Schmutz J."/>
            <person name="Lucas S."/>
            <person name="Pitluck S."/>
            <person name="Rosenblum E."/>
            <person name="Stajich J."/>
            <person name="Eisen M."/>
            <person name="Grigoriev I.V."/>
        </authorList>
    </citation>
    <scope>NUCLEOTIDE SEQUENCE [LARGE SCALE GENOMIC DNA]</scope>
    <source>
        <strain evidence="4">JAM81 / FGSC 10211</strain>
    </source>
</reference>
<keyword evidence="1" id="KW-0813">Transport</keyword>
<sequence length="78" mass="8762">MAMDIRNIDWSKIEIVIPAFLTIIMMPLTSSVAMGLAFGFILYPLALLAQKRYKEIHPIIGFAQISEPLKKIIIDGET</sequence>
<evidence type="ECO:0000256" key="1">
    <source>
        <dbReference type="ARBA" id="ARBA00022448"/>
    </source>
</evidence>
<dbReference type="PANTHER" id="PTHR43337:SF11">
    <property type="entry name" value="GUANINE_HYPOXANTHINE PERMEASE PBUG"/>
    <property type="match status" value="1"/>
</dbReference>
<dbReference type="Proteomes" id="UP000007241">
    <property type="component" value="Unassembled WGS sequence"/>
</dbReference>
<dbReference type="HOGENOM" id="CLU_180534_0_0_1"/>
<keyword evidence="4" id="KW-1185">Reference proteome</keyword>
<evidence type="ECO:0000256" key="2">
    <source>
        <dbReference type="SAM" id="Phobius"/>
    </source>
</evidence>
<gene>
    <name evidence="3" type="ORF">BATDEDRAFT_93227</name>
</gene>
<keyword evidence="2" id="KW-0812">Transmembrane</keyword>
<organism evidence="3 4">
    <name type="scientific">Batrachochytrium dendrobatidis (strain JAM81 / FGSC 10211)</name>
    <name type="common">Frog chytrid fungus</name>
    <dbReference type="NCBI Taxonomy" id="684364"/>
    <lineage>
        <taxon>Eukaryota</taxon>
        <taxon>Fungi</taxon>
        <taxon>Fungi incertae sedis</taxon>
        <taxon>Chytridiomycota</taxon>
        <taxon>Chytridiomycota incertae sedis</taxon>
        <taxon>Chytridiomycetes</taxon>
        <taxon>Rhizophydiales</taxon>
        <taxon>Rhizophydiales incertae sedis</taxon>
        <taxon>Batrachochytrium</taxon>
    </lineage>
</organism>
<keyword evidence="2" id="KW-0472">Membrane</keyword>
<dbReference type="OrthoDB" id="431212at2759"/>
<dbReference type="PANTHER" id="PTHR43337">
    <property type="entry name" value="XANTHINE/URACIL PERMEASE C887.17-RELATED"/>
    <property type="match status" value="1"/>
</dbReference>
<dbReference type="AlphaFoldDB" id="F4PFT2"/>
<accession>F4PFT2</accession>
<evidence type="ECO:0000313" key="4">
    <source>
        <dbReference type="Proteomes" id="UP000007241"/>
    </source>
</evidence>
<feature type="transmembrane region" description="Helical" evidence="2">
    <location>
        <begin position="15"/>
        <end position="48"/>
    </location>
</feature>
<dbReference type="EMBL" id="GL882961">
    <property type="protein sequence ID" value="EGF75908.1"/>
    <property type="molecule type" value="Genomic_DNA"/>
</dbReference>